<keyword evidence="1 4" id="KW-0808">Transferase</keyword>
<dbReference type="GO" id="GO:0016747">
    <property type="term" value="F:acyltransferase activity, transferring groups other than amino-acyl groups"/>
    <property type="evidence" value="ECO:0007669"/>
    <property type="project" value="InterPro"/>
</dbReference>
<evidence type="ECO:0000259" key="3">
    <source>
        <dbReference type="PROSITE" id="PS51186"/>
    </source>
</evidence>
<dbReference type="Gene3D" id="3.40.630.30">
    <property type="match status" value="1"/>
</dbReference>
<dbReference type="EMBL" id="CP158367">
    <property type="protein sequence ID" value="XBX74521.1"/>
    <property type="molecule type" value="Genomic_DNA"/>
</dbReference>
<organism evidence="4">
    <name type="scientific">Proteinivorax tanatarense</name>
    <dbReference type="NCBI Taxonomy" id="1260629"/>
    <lineage>
        <taxon>Bacteria</taxon>
        <taxon>Bacillati</taxon>
        <taxon>Bacillota</taxon>
        <taxon>Clostridia</taxon>
        <taxon>Eubacteriales</taxon>
        <taxon>Proteinivoracaceae</taxon>
        <taxon>Proteinivorax</taxon>
    </lineage>
</organism>
<dbReference type="PROSITE" id="PS51186">
    <property type="entry name" value="GNAT"/>
    <property type="match status" value="1"/>
</dbReference>
<dbReference type="PANTHER" id="PTHR42919">
    <property type="entry name" value="N-ALPHA-ACETYLTRANSFERASE"/>
    <property type="match status" value="1"/>
</dbReference>
<dbReference type="CDD" id="cd04301">
    <property type="entry name" value="NAT_SF"/>
    <property type="match status" value="1"/>
</dbReference>
<dbReference type="AlphaFoldDB" id="A0AAU7VKQ5"/>
<name>A0AAU7VKQ5_9FIRM</name>
<dbReference type="InterPro" id="IPR051556">
    <property type="entry name" value="N-term/lysine_N-AcTrnsfr"/>
</dbReference>
<evidence type="ECO:0000256" key="1">
    <source>
        <dbReference type="ARBA" id="ARBA00022679"/>
    </source>
</evidence>
<dbReference type="EC" id="2.3.1.-" evidence="4"/>
<dbReference type="InterPro" id="IPR000182">
    <property type="entry name" value="GNAT_dom"/>
</dbReference>
<proteinExistence type="predicted"/>
<keyword evidence="2 4" id="KW-0012">Acyltransferase</keyword>
<dbReference type="PANTHER" id="PTHR42919:SF8">
    <property type="entry name" value="N-ALPHA-ACETYLTRANSFERASE 50"/>
    <property type="match status" value="1"/>
</dbReference>
<dbReference type="InterPro" id="IPR016181">
    <property type="entry name" value="Acyl_CoA_acyltransferase"/>
</dbReference>
<gene>
    <name evidence="4" type="ORF">PRVXT_002565</name>
</gene>
<dbReference type="Pfam" id="PF00583">
    <property type="entry name" value="Acetyltransf_1"/>
    <property type="match status" value="1"/>
</dbReference>
<evidence type="ECO:0000313" key="4">
    <source>
        <dbReference type="EMBL" id="XBX74521.1"/>
    </source>
</evidence>
<reference evidence="4" key="1">
    <citation type="journal article" date="2013" name="Extremophiles">
        <title>Proteinivorax tanatarense gen. nov., sp. nov., an anaerobic, haloalkaliphilic, proteolytic bacterium isolated from a decaying algal bloom, and proposal of Proteinivoraceae fam. nov.</title>
        <authorList>
            <person name="Kevbrin V."/>
            <person name="Boltyanskaya Y."/>
            <person name="Zhilina T."/>
            <person name="Kolganova T."/>
            <person name="Lavrentjeva E."/>
            <person name="Kuznetsov B."/>
        </authorList>
    </citation>
    <scope>NUCLEOTIDE SEQUENCE</scope>
    <source>
        <strain evidence="4">Z-910T</strain>
    </source>
</reference>
<accession>A0AAU7VKQ5</accession>
<dbReference type="SUPFAM" id="SSF55729">
    <property type="entry name" value="Acyl-CoA N-acyltransferases (Nat)"/>
    <property type="match status" value="1"/>
</dbReference>
<sequence>MEKIEFKQGTKKESKIASELIHTTAPDFFRALFGSEAIPVLQKLYKTPSSMFSYQYCKFIMVDGQHAGLILGYSGRGEFIRTLRSGLVILRHFRLKAPSVIIRSIRAEKKFINIKDDEFYISNIAVSPSFRKKGIGKKLLEHVYKESKNLGLKNLVLDVATKNEKAIGLYKNIGMEKHEKINATIKGEQFSFYIMKLPIK</sequence>
<evidence type="ECO:0000256" key="2">
    <source>
        <dbReference type="ARBA" id="ARBA00023315"/>
    </source>
</evidence>
<reference evidence="4" key="2">
    <citation type="submission" date="2024-06" db="EMBL/GenBank/DDBJ databases">
        <authorList>
            <person name="Petrova K.O."/>
            <person name="Toshchakov S.V."/>
            <person name="Boltjanskaja Y.V."/>
            <person name="Kevbrin V."/>
        </authorList>
    </citation>
    <scope>NUCLEOTIDE SEQUENCE</scope>
    <source>
        <strain evidence="4">Z-910T</strain>
    </source>
</reference>
<feature type="domain" description="N-acetyltransferase" evidence="3">
    <location>
        <begin position="4"/>
        <end position="200"/>
    </location>
</feature>
<dbReference type="RefSeq" id="WP_350343273.1">
    <property type="nucleotide sequence ID" value="NZ_CP158367.1"/>
</dbReference>
<protein>
    <submittedName>
        <fullName evidence="4">N-acetyltransferase</fullName>
        <ecNumber evidence="4">2.3.1.-</ecNumber>
    </submittedName>
</protein>